<reference evidence="3" key="1">
    <citation type="journal article" date="2019" name="Int. J. Syst. Evol. Microbiol.">
        <title>The Global Catalogue of Microorganisms (GCM) 10K type strain sequencing project: providing services to taxonomists for standard genome sequencing and annotation.</title>
        <authorList>
            <consortium name="The Broad Institute Genomics Platform"/>
            <consortium name="The Broad Institute Genome Sequencing Center for Infectious Disease"/>
            <person name="Wu L."/>
            <person name="Ma J."/>
        </authorList>
    </citation>
    <scope>NUCLEOTIDE SEQUENCE [LARGE SCALE GENOMIC DNA]</scope>
    <source>
        <strain evidence="3">CCUG 57942</strain>
    </source>
</reference>
<protein>
    <submittedName>
        <fullName evidence="2">SixA phosphatase family protein</fullName>
    </submittedName>
</protein>
<comment type="caution">
    <text evidence="2">The sequence shown here is derived from an EMBL/GenBank/DDBJ whole genome shotgun (WGS) entry which is preliminary data.</text>
</comment>
<dbReference type="CDD" id="cd07067">
    <property type="entry name" value="HP_PGM_like"/>
    <property type="match status" value="1"/>
</dbReference>
<dbReference type="EMBL" id="JBHUJB010000031">
    <property type="protein sequence ID" value="MFD2158645.1"/>
    <property type="molecule type" value="Genomic_DNA"/>
</dbReference>
<dbReference type="PANTHER" id="PTHR20935">
    <property type="entry name" value="PHOSPHOGLYCERATE MUTASE-RELATED"/>
    <property type="match status" value="1"/>
</dbReference>
<dbReference type="RefSeq" id="WP_377091594.1">
    <property type="nucleotide sequence ID" value="NZ_JBHSJL010000014.1"/>
</dbReference>
<keyword evidence="3" id="KW-1185">Reference proteome</keyword>
<evidence type="ECO:0000313" key="2">
    <source>
        <dbReference type="EMBL" id="MFD2158645.1"/>
    </source>
</evidence>
<dbReference type="InterPro" id="IPR029033">
    <property type="entry name" value="His_PPase_superfam"/>
</dbReference>
<dbReference type="Proteomes" id="UP001597389">
    <property type="component" value="Unassembled WGS sequence"/>
</dbReference>
<proteinExistence type="predicted"/>
<gene>
    <name evidence="2" type="ORF">ACFSW8_07025</name>
</gene>
<dbReference type="PANTHER" id="PTHR20935:SF1">
    <property type="entry name" value="SLL1549 PROTEIN"/>
    <property type="match status" value="1"/>
</dbReference>
<dbReference type="InterPro" id="IPR051021">
    <property type="entry name" value="Mito_Ser/Thr_phosphatase"/>
</dbReference>
<accession>A0ABW4Z9S0</accession>
<dbReference type="Gene3D" id="3.40.50.1240">
    <property type="entry name" value="Phosphoglycerate mutase-like"/>
    <property type="match status" value="1"/>
</dbReference>
<sequence>MRLYVIRHAKAENFAGSDFERVLTGRGREQASMLGKYLLEKSMVPDLVLSSPVLRAKETAEIMCEAMQMGAPILEPFLACGMQADVAKRELTAYKDIEAVAIVGHNPDLTYLIQEFSEAAVLPFRVKKGSVTILEPEEFDGEYRIEAHEEF</sequence>
<organism evidence="2 3">
    <name type="scientific">Rubritalea tangerina</name>
    <dbReference type="NCBI Taxonomy" id="430798"/>
    <lineage>
        <taxon>Bacteria</taxon>
        <taxon>Pseudomonadati</taxon>
        <taxon>Verrucomicrobiota</taxon>
        <taxon>Verrucomicrobiia</taxon>
        <taxon>Verrucomicrobiales</taxon>
        <taxon>Rubritaleaceae</taxon>
        <taxon>Rubritalea</taxon>
    </lineage>
</organism>
<dbReference type="SUPFAM" id="SSF53254">
    <property type="entry name" value="Phosphoglycerate mutase-like"/>
    <property type="match status" value="1"/>
</dbReference>
<evidence type="ECO:0000313" key="3">
    <source>
        <dbReference type="Proteomes" id="UP001597389"/>
    </source>
</evidence>
<dbReference type="Pfam" id="PF00300">
    <property type="entry name" value="His_Phos_1"/>
    <property type="match status" value="1"/>
</dbReference>
<dbReference type="InterPro" id="IPR013078">
    <property type="entry name" value="His_Pase_superF_clade-1"/>
</dbReference>
<dbReference type="SMART" id="SM00855">
    <property type="entry name" value="PGAM"/>
    <property type="match status" value="1"/>
</dbReference>
<keyword evidence="1" id="KW-0378">Hydrolase</keyword>
<evidence type="ECO:0000256" key="1">
    <source>
        <dbReference type="ARBA" id="ARBA00022801"/>
    </source>
</evidence>
<name>A0ABW4Z9S0_9BACT</name>